<evidence type="ECO:0000259" key="2">
    <source>
        <dbReference type="PROSITE" id="PS50110"/>
    </source>
</evidence>
<protein>
    <recommendedName>
        <fullName evidence="2">Response regulatory domain-containing protein</fullName>
    </recommendedName>
</protein>
<dbReference type="SUPFAM" id="SSF52172">
    <property type="entry name" value="CheY-like"/>
    <property type="match status" value="1"/>
</dbReference>
<dbReference type="GO" id="GO:0000160">
    <property type="term" value="P:phosphorelay signal transduction system"/>
    <property type="evidence" value="ECO:0007669"/>
    <property type="project" value="InterPro"/>
</dbReference>
<evidence type="ECO:0000256" key="1">
    <source>
        <dbReference type="PROSITE-ProRule" id="PRU00169"/>
    </source>
</evidence>
<sequence>MSSSEDSLRALVVDDSGATRLRIKSILEKCGFGIIWDSMTGIESVAKCKALNPQLIVINVPDMMGIEVIKRMLSRDNTVKMLIIGRPGQESYIGEAILIGAIDYFLEPFKDEDVAE</sequence>
<organism evidence="3 4">
    <name type="scientific">Candidatus Desantisbacteria bacterium CG23_combo_of_CG06-09_8_20_14_all_40_23</name>
    <dbReference type="NCBI Taxonomy" id="1974550"/>
    <lineage>
        <taxon>Bacteria</taxon>
        <taxon>Candidatus Desantisiibacteriota</taxon>
    </lineage>
</organism>
<comment type="caution">
    <text evidence="3">The sequence shown here is derived from an EMBL/GenBank/DDBJ whole genome shotgun (WGS) entry which is preliminary data.</text>
</comment>
<proteinExistence type="predicted"/>
<dbReference type="Pfam" id="PF00072">
    <property type="entry name" value="Response_reg"/>
    <property type="match status" value="1"/>
</dbReference>
<accession>A0A2H0A1Z3</accession>
<gene>
    <name evidence="3" type="ORF">COX18_10000</name>
</gene>
<dbReference type="SMART" id="SM00448">
    <property type="entry name" value="REC"/>
    <property type="match status" value="1"/>
</dbReference>
<dbReference type="PROSITE" id="PS50110">
    <property type="entry name" value="RESPONSE_REGULATORY"/>
    <property type="match status" value="1"/>
</dbReference>
<dbReference type="InterPro" id="IPR011006">
    <property type="entry name" value="CheY-like_superfamily"/>
</dbReference>
<evidence type="ECO:0000313" key="4">
    <source>
        <dbReference type="Proteomes" id="UP000231067"/>
    </source>
</evidence>
<dbReference type="AlphaFoldDB" id="A0A2H0A1Z3"/>
<feature type="domain" description="Response regulatory" evidence="2">
    <location>
        <begin position="9"/>
        <end position="116"/>
    </location>
</feature>
<dbReference type="Gene3D" id="3.40.50.2300">
    <property type="match status" value="1"/>
</dbReference>
<dbReference type="EMBL" id="PCSH01000167">
    <property type="protein sequence ID" value="PIP39477.1"/>
    <property type="molecule type" value="Genomic_DNA"/>
</dbReference>
<name>A0A2H0A1Z3_9BACT</name>
<reference evidence="3 4" key="1">
    <citation type="submission" date="2017-09" db="EMBL/GenBank/DDBJ databases">
        <title>Depth-based differentiation of microbial function through sediment-hosted aquifers and enrichment of novel symbionts in the deep terrestrial subsurface.</title>
        <authorList>
            <person name="Probst A.J."/>
            <person name="Ladd B."/>
            <person name="Jarett J.K."/>
            <person name="Geller-Mcgrath D.E."/>
            <person name="Sieber C.M."/>
            <person name="Emerson J.B."/>
            <person name="Anantharaman K."/>
            <person name="Thomas B.C."/>
            <person name="Malmstrom R."/>
            <person name="Stieglmeier M."/>
            <person name="Klingl A."/>
            <person name="Woyke T."/>
            <person name="Ryan C.M."/>
            <person name="Banfield J.F."/>
        </authorList>
    </citation>
    <scope>NUCLEOTIDE SEQUENCE [LARGE SCALE GENOMIC DNA]</scope>
    <source>
        <strain evidence="3">CG23_combo_of_CG06-09_8_20_14_all_40_23</strain>
    </source>
</reference>
<feature type="non-terminal residue" evidence="3">
    <location>
        <position position="116"/>
    </location>
</feature>
<dbReference type="Proteomes" id="UP000231067">
    <property type="component" value="Unassembled WGS sequence"/>
</dbReference>
<dbReference type="InterPro" id="IPR001789">
    <property type="entry name" value="Sig_transdc_resp-reg_receiver"/>
</dbReference>
<evidence type="ECO:0000313" key="3">
    <source>
        <dbReference type="EMBL" id="PIP39477.1"/>
    </source>
</evidence>
<comment type="caution">
    <text evidence="1">Lacks conserved residue(s) required for the propagation of feature annotation.</text>
</comment>